<dbReference type="SUPFAM" id="SSF50978">
    <property type="entry name" value="WD40 repeat-like"/>
    <property type="match status" value="1"/>
</dbReference>
<dbReference type="Proteomes" id="UP001470230">
    <property type="component" value="Unassembled WGS sequence"/>
</dbReference>
<organism evidence="1 2">
    <name type="scientific">Tritrichomonas musculus</name>
    <dbReference type="NCBI Taxonomy" id="1915356"/>
    <lineage>
        <taxon>Eukaryota</taxon>
        <taxon>Metamonada</taxon>
        <taxon>Parabasalia</taxon>
        <taxon>Tritrichomonadida</taxon>
        <taxon>Tritrichomonadidae</taxon>
        <taxon>Tritrichomonas</taxon>
    </lineage>
</organism>
<keyword evidence="2" id="KW-1185">Reference proteome</keyword>
<reference evidence="1 2" key="1">
    <citation type="submission" date="2024-04" db="EMBL/GenBank/DDBJ databases">
        <title>Tritrichomonas musculus Genome.</title>
        <authorList>
            <person name="Alves-Ferreira E."/>
            <person name="Grigg M."/>
            <person name="Lorenzi H."/>
            <person name="Galac M."/>
        </authorList>
    </citation>
    <scope>NUCLEOTIDE SEQUENCE [LARGE SCALE GENOMIC DNA]</scope>
    <source>
        <strain evidence="1 2">EAF2021</strain>
    </source>
</reference>
<name>A0ABR2JJS5_9EUKA</name>
<dbReference type="InterPro" id="IPR036322">
    <property type="entry name" value="WD40_repeat_dom_sf"/>
</dbReference>
<proteinExistence type="predicted"/>
<evidence type="ECO:0000313" key="2">
    <source>
        <dbReference type="Proteomes" id="UP001470230"/>
    </source>
</evidence>
<gene>
    <name evidence="1" type="ORF">M9Y10_004898</name>
</gene>
<sequence>MDERFIFNQVHQITQDKDYCYAYNGESLVFSLKPSLDSTANLDISSSNKTKCIFLCMIKKQIIFPLLLGNSQSSSDTILKPSSGNDGSNSSDLSFTSALAITNDSSNVIIGRSDGSVAILNLNSFLETHLNNSNQEGSNSYEKKEYNKRIELPSNSYTNYKFIHKNEITNMSFLKGNKRVIIGDKTGMITLLSFVNSFTCELVVQTTIINLKMSYILFEVYSEDNIFAFASSRGFSVLRAGRRIEVLLCNEEEVPNAEICCSIDNFTDDYEINSSISVDDNSSKNECKKHPKNRILVCKNRSIFVFDIEIAEDRKIDQWTFELPNNNNSKTPNPIIRCFIINHFYFLLLFKDGDAVIIQDKSGEIVMNITDLPTNVNPSRIQFVNNDLIYFLKSDIVQKTVDFPLE</sequence>
<evidence type="ECO:0000313" key="1">
    <source>
        <dbReference type="EMBL" id="KAK8878134.1"/>
    </source>
</evidence>
<evidence type="ECO:0008006" key="3">
    <source>
        <dbReference type="Google" id="ProtNLM"/>
    </source>
</evidence>
<dbReference type="EMBL" id="JAPFFF010000011">
    <property type="protein sequence ID" value="KAK8878134.1"/>
    <property type="molecule type" value="Genomic_DNA"/>
</dbReference>
<protein>
    <recommendedName>
        <fullName evidence="3">CNH domain-containing protein</fullName>
    </recommendedName>
</protein>
<comment type="caution">
    <text evidence="1">The sequence shown here is derived from an EMBL/GenBank/DDBJ whole genome shotgun (WGS) entry which is preliminary data.</text>
</comment>
<accession>A0ABR2JJS5</accession>